<comment type="similarity">
    <text evidence="1">Belongs to the RutC family.</text>
</comment>
<dbReference type="GO" id="GO:0019239">
    <property type="term" value="F:deaminase activity"/>
    <property type="evidence" value="ECO:0007669"/>
    <property type="project" value="TreeGrafter"/>
</dbReference>
<dbReference type="PANTHER" id="PTHR11803">
    <property type="entry name" value="2-IMINOBUTANOATE/2-IMINOPROPANOATE DEAMINASE RIDA"/>
    <property type="match status" value="1"/>
</dbReference>
<dbReference type="Gene3D" id="3.30.1330.40">
    <property type="entry name" value="RutC-like"/>
    <property type="match status" value="1"/>
</dbReference>
<reference evidence="2 3" key="1">
    <citation type="submission" date="2016-10" db="EMBL/GenBank/DDBJ databases">
        <title>Genome sequencing of Aspergillus oryzae BCC7051.</title>
        <authorList>
            <person name="Thammarongtham C."/>
            <person name="Vorapreeda T."/>
            <person name="Nookaew I."/>
            <person name="Srisuk T."/>
            <person name="Land M."/>
            <person name="Jeennor S."/>
            <person name="Laoteng K."/>
        </authorList>
    </citation>
    <scope>NUCLEOTIDE SEQUENCE [LARGE SCALE GENOMIC DNA]</scope>
    <source>
        <strain evidence="2 3">BCC7051</strain>
    </source>
</reference>
<sequence length="162" mass="17804">MFSPRAIRSISSLNHLFYSIPSPALGNRYPPPHPYLPQLQACRPIEHMLLSHTTYVAPELAPKHIADNIMKCSPKQSKPAATSGSPVRFQRTPKNTKAILKEAGSGLDRVVKVVVYVKDSSIMSDFASVYDPAFPHRPARSMVEVSKLPAGVNIQVDFIAVV</sequence>
<evidence type="ECO:0000313" key="2">
    <source>
        <dbReference type="EMBL" id="OOO11324.1"/>
    </source>
</evidence>
<dbReference type="PANTHER" id="PTHR11803:SF58">
    <property type="entry name" value="PROTEIN HMF1-RELATED"/>
    <property type="match status" value="1"/>
</dbReference>
<gene>
    <name evidence="2" type="ORF">OAory_01077940</name>
</gene>
<dbReference type="GO" id="GO:0005739">
    <property type="term" value="C:mitochondrion"/>
    <property type="evidence" value="ECO:0007669"/>
    <property type="project" value="TreeGrafter"/>
</dbReference>
<dbReference type="EMBL" id="MKZY01000003">
    <property type="protein sequence ID" value="OOO11324.1"/>
    <property type="molecule type" value="Genomic_DNA"/>
</dbReference>
<dbReference type="InterPro" id="IPR035959">
    <property type="entry name" value="RutC-like_sf"/>
</dbReference>
<dbReference type="Proteomes" id="UP000190312">
    <property type="component" value="Unassembled WGS sequence"/>
</dbReference>
<dbReference type="Pfam" id="PF01042">
    <property type="entry name" value="Ribonuc_L-PSP"/>
    <property type="match status" value="1"/>
</dbReference>
<evidence type="ECO:0000256" key="1">
    <source>
        <dbReference type="ARBA" id="ARBA00010552"/>
    </source>
</evidence>
<accession>A0A1S9DQS7</accession>
<comment type="caution">
    <text evidence="2">The sequence shown here is derived from an EMBL/GenBank/DDBJ whole genome shotgun (WGS) entry which is preliminary data.</text>
</comment>
<organism evidence="2 3">
    <name type="scientific">Aspergillus oryzae</name>
    <name type="common">Yellow koji mold</name>
    <dbReference type="NCBI Taxonomy" id="5062"/>
    <lineage>
        <taxon>Eukaryota</taxon>
        <taxon>Fungi</taxon>
        <taxon>Dikarya</taxon>
        <taxon>Ascomycota</taxon>
        <taxon>Pezizomycotina</taxon>
        <taxon>Eurotiomycetes</taxon>
        <taxon>Eurotiomycetidae</taxon>
        <taxon>Eurotiales</taxon>
        <taxon>Aspergillaceae</taxon>
        <taxon>Aspergillus</taxon>
        <taxon>Aspergillus subgen. Circumdati</taxon>
    </lineage>
</organism>
<dbReference type="OrthoDB" id="309640at2759"/>
<dbReference type="GO" id="GO:0005829">
    <property type="term" value="C:cytosol"/>
    <property type="evidence" value="ECO:0007669"/>
    <property type="project" value="TreeGrafter"/>
</dbReference>
<dbReference type="AlphaFoldDB" id="A0A1S9DQS7"/>
<evidence type="ECO:0000313" key="3">
    <source>
        <dbReference type="Proteomes" id="UP000190312"/>
    </source>
</evidence>
<name>A0A1S9DQS7_ASPOZ</name>
<dbReference type="SUPFAM" id="SSF55298">
    <property type="entry name" value="YjgF-like"/>
    <property type="match status" value="1"/>
</dbReference>
<dbReference type="CDD" id="cd00448">
    <property type="entry name" value="YjgF_YER057c_UK114_family"/>
    <property type="match status" value="1"/>
</dbReference>
<dbReference type="InterPro" id="IPR006175">
    <property type="entry name" value="YjgF/YER057c/UK114"/>
</dbReference>
<proteinExistence type="inferred from homology"/>
<protein>
    <submittedName>
        <fullName evidence="2">Endoribonuclease L-PSP</fullName>
    </submittedName>
</protein>